<evidence type="ECO:0000313" key="2">
    <source>
        <dbReference type="Proteomes" id="UP000242415"/>
    </source>
</evidence>
<name>A0A1H3RHU3_9ACTN</name>
<protein>
    <submittedName>
        <fullName evidence="1">Uncharacterized protein</fullName>
    </submittedName>
</protein>
<dbReference type="EMBL" id="FNPH01000008">
    <property type="protein sequence ID" value="SDZ25216.1"/>
    <property type="molecule type" value="Genomic_DNA"/>
</dbReference>
<sequence>MWNSGGGRVETPTDPACHCLVRLADRARDGVVDADVGAVTVVPPWIGQADGAQLSPVG</sequence>
<proteinExistence type="predicted"/>
<evidence type="ECO:0000313" key="1">
    <source>
        <dbReference type="EMBL" id="SDZ25216.1"/>
    </source>
</evidence>
<organism evidence="1 2">
    <name type="scientific">Micromonospora pattaloongensis</name>
    <dbReference type="NCBI Taxonomy" id="405436"/>
    <lineage>
        <taxon>Bacteria</taxon>
        <taxon>Bacillati</taxon>
        <taxon>Actinomycetota</taxon>
        <taxon>Actinomycetes</taxon>
        <taxon>Micromonosporales</taxon>
        <taxon>Micromonosporaceae</taxon>
        <taxon>Micromonospora</taxon>
    </lineage>
</organism>
<accession>A0A1H3RHU3</accession>
<gene>
    <name evidence="1" type="ORF">SAMN05444365_10860</name>
</gene>
<keyword evidence="2" id="KW-1185">Reference proteome</keyword>
<reference evidence="2" key="1">
    <citation type="submission" date="2016-10" db="EMBL/GenBank/DDBJ databases">
        <authorList>
            <person name="Varghese N."/>
            <person name="Submissions S."/>
        </authorList>
    </citation>
    <scope>NUCLEOTIDE SEQUENCE [LARGE SCALE GENOMIC DNA]</scope>
    <source>
        <strain evidence="2">DSM 45245</strain>
    </source>
</reference>
<dbReference type="Proteomes" id="UP000242415">
    <property type="component" value="Unassembled WGS sequence"/>
</dbReference>
<dbReference type="AlphaFoldDB" id="A0A1H3RHU3"/>
<dbReference type="STRING" id="405436.SAMN05444365_10860"/>